<name>A0A067SJW9_GALM3</name>
<accession>A0A067SJW9</accession>
<evidence type="ECO:0000256" key="2">
    <source>
        <dbReference type="SAM" id="Phobius"/>
    </source>
</evidence>
<feature type="transmembrane region" description="Helical" evidence="2">
    <location>
        <begin position="137"/>
        <end position="158"/>
    </location>
</feature>
<dbReference type="OrthoDB" id="2536347at2759"/>
<sequence length="346" mass="38379">MASTVLTPAELGTMASGKYRRLLLHKAKSKTALAYRIPSELGPLRRFVNANLYYLAFPNDRVGFKAAVYAAYLLEMTQTTLFTRSSFQAFATGFGNPTILDKIDFLWFSVPVISGLVAFVAHSFYAYRIAVFSQKKYLPGCVILLACLSFSASIAVGVEMKDAEFFTHFVKKDSLVTVGIWQAGSAACDVLIAASMTYYLRRHDTEIPETQDLLTRIIRLTIETGSLTATIAIITLTLTFLTGKNYYQASVAVLGKMYSNSMMVAFNSRMRINNGSSTSFTFPIASQGTPTRFDMDLELNGRSLAKGVLITREEISFPSPNESLQDKKKNTEDVYWTDPSDQLSTK</sequence>
<feature type="domain" description="DUF6534" evidence="3">
    <location>
        <begin position="185"/>
        <end position="270"/>
    </location>
</feature>
<proteinExistence type="predicted"/>
<feature type="region of interest" description="Disordered" evidence="1">
    <location>
        <begin position="319"/>
        <end position="346"/>
    </location>
</feature>
<organism evidence="4 5">
    <name type="scientific">Galerina marginata (strain CBS 339.88)</name>
    <dbReference type="NCBI Taxonomy" id="685588"/>
    <lineage>
        <taxon>Eukaryota</taxon>
        <taxon>Fungi</taxon>
        <taxon>Dikarya</taxon>
        <taxon>Basidiomycota</taxon>
        <taxon>Agaricomycotina</taxon>
        <taxon>Agaricomycetes</taxon>
        <taxon>Agaricomycetidae</taxon>
        <taxon>Agaricales</taxon>
        <taxon>Agaricineae</taxon>
        <taxon>Strophariaceae</taxon>
        <taxon>Galerina</taxon>
    </lineage>
</organism>
<keyword evidence="2" id="KW-0812">Transmembrane</keyword>
<dbReference type="HOGENOM" id="CLU_046025_2_1_1"/>
<gene>
    <name evidence="4" type="ORF">GALMADRAFT_143958</name>
</gene>
<feature type="transmembrane region" description="Helical" evidence="2">
    <location>
        <begin position="105"/>
        <end position="125"/>
    </location>
</feature>
<dbReference type="Pfam" id="PF20152">
    <property type="entry name" value="DUF6534"/>
    <property type="match status" value="1"/>
</dbReference>
<dbReference type="EMBL" id="KL142393">
    <property type="protein sequence ID" value="KDR71255.1"/>
    <property type="molecule type" value="Genomic_DNA"/>
</dbReference>
<dbReference type="PANTHER" id="PTHR40465">
    <property type="entry name" value="CHROMOSOME 1, WHOLE GENOME SHOTGUN SEQUENCE"/>
    <property type="match status" value="1"/>
</dbReference>
<keyword evidence="2" id="KW-0472">Membrane</keyword>
<dbReference type="STRING" id="685588.A0A067SJW9"/>
<protein>
    <recommendedName>
        <fullName evidence="3">DUF6534 domain-containing protein</fullName>
    </recommendedName>
</protein>
<evidence type="ECO:0000259" key="3">
    <source>
        <dbReference type="Pfam" id="PF20152"/>
    </source>
</evidence>
<keyword evidence="5" id="KW-1185">Reference proteome</keyword>
<dbReference type="InterPro" id="IPR045339">
    <property type="entry name" value="DUF6534"/>
</dbReference>
<reference evidence="5" key="1">
    <citation type="journal article" date="2014" name="Proc. Natl. Acad. Sci. U.S.A.">
        <title>Extensive sampling of basidiomycete genomes demonstrates inadequacy of the white-rot/brown-rot paradigm for wood decay fungi.</title>
        <authorList>
            <person name="Riley R."/>
            <person name="Salamov A.A."/>
            <person name="Brown D.W."/>
            <person name="Nagy L.G."/>
            <person name="Floudas D."/>
            <person name="Held B.W."/>
            <person name="Levasseur A."/>
            <person name="Lombard V."/>
            <person name="Morin E."/>
            <person name="Otillar R."/>
            <person name="Lindquist E.A."/>
            <person name="Sun H."/>
            <person name="LaButti K.M."/>
            <person name="Schmutz J."/>
            <person name="Jabbour D."/>
            <person name="Luo H."/>
            <person name="Baker S.E."/>
            <person name="Pisabarro A.G."/>
            <person name="Walton J.D."/>
            <person name="Blanchette R.A."/>
            <person name="Henrissat B."/>
            <person name="Martin F."/>
            <person name="Cullen D."/>
            <person name="Hibbett D.S."/>
            <person name="Grigoriev I.V."/>
        </authorList>
    </citation>
    <scope>NUCLEOTIDE SEQUENCE [LARGE SCALE GENOMIC DNA]</scope>
    <source>
        <strain evidence="5">CBS 339.88</strain>
    </source>
</reference>
<keyword evidence="2" id="KW-1133">Transmembrane helix</keyword>
<dbReference type="PANTHER" id="PTHR40465:SF1">
    <property type="entry name" value="DUF6534 DOMAIN-CONTAINING PROTEIN"/>
    <property type="match status" value="1"/>
</dbReference>
<evidence type="ECO:0000256" key="1">
    <source>
        <dbReference type="SAM" id="MobiDB-lite"/>
    </source>
</evidence>
<evidence type="ECO:0000313" key="4">
    <source>
        <dbReference type="EMBL" id="KDR71255.1"/>
    </source>
</evidence>
<feature type="transmembrane region" description="Helical" evidence="2">
    <location>
        <begin position="220"/>
        <end position="240"/>
    </location>
</feature>
<dbReference type="AlphaFoldDB" id="A0A067SJW9"/>
<evidence type="ECO:0000313" key="5">
    <source>
        <dbReference type="Proteomes" id="UP000027222"/>
    </source>
</evidence>
<feature type="transmembrane region" description="Helical" evidence="2">
    <location>
        <begin position="246"/>
        <end position="266"/>
    </location>
</feature>
<feature type="transmembrane region" description="Helical" evidence="2">
    <location>
        <begin position="178"/>
        <end position="200"/>
    </location>
</feature>
<dbReference type="Proteomes" id="UP000027222">
    <property type="component" value="Unassembled WGS sequence"/>
</dbReference>